<comment type="function">
    <text evidence="5">Involved in endoplasmic reticulum-associated protein degradation (ERAD). Acts as a platform to recruit both UBQLN1 and VCP to the ER during ERAD.</text>
</comment>
<dbReference type="STRING" id="4846.A0A367JFW0"/>
<comment type="subunit">
    <text evidence="3">Directly interacts with VCP. Interacts with UBQLN1. Forms a complex with VCP and UBQLN1.</text>
</comment>
<dbReference type="GO" id="GO:0005789">
    <property type="term" value="C:endoplasmic reticulum membrane"/>
    <property type="evidence" value="ECO:0007669"/>
    <property type="project" value="UniProtKB-SubCell"/>
</dbReference>
<dbReference type="Gene3D" id="3.40.30.10">
    <property type="entry name" value="Glutaredoxin"/>
    <property type="match status" value="1"/>
</dbReference>
<dbReference type="PANTHER" id="PTHR46424">
    <property type="entry name" value="UBX DOMAIN-CONTAINING PROTEIN 4"/>
    <property type="match status" value="1"/>
</dbReference>
<dbReference type="PROSITE" id="PS50033">
    <property type="entry name" value="UBX"/>
    <property type="match status" value="1"/>
</dbReference>
<name>A0A367JFW0_RHIST</name>
<keyword evidence="9" id="KW-1185">Reference proteome</keyword>
<dbReference type="Pfam" id="PF23187">
    <property type="entry name" value="UBX7_N"/>
    <property type="match status" value="1"/>
</dbReference>
<comment type="caution">
    <text evidence="8">The sequence shown here is derived from an EMBL/GenBank/DDBJ whole genome shotgun (WGS) entry which is preliminary data.</text>
</comment>
<evidence type="ECO:0000256" key="5">
    <source>
        <dbReference type="ARBA" id="ARBA00046062"/>
    </source>
</evidence>
<feature type="region of interest" description="Disordered" evidence="6">
    <location>
        <begin position="403"/>
        <end position="480"/>
    </location>
</feature>
<proteinExistence type="predicted"/>
<reference evidence="8 9" key="1">
    <citation type="journal article" date="2018" name="G3 (Bethesda)">
        <title>Phylogenetic and Phylogenomic Definition of Rhizopus Species.</title>
        <authorList>
            <person name="Gryganskyi A.P."/>
            <person name="Golan J."/>
            <person name="Dolatabadi S."/>
            <person name="Mondo S."/>
            <person name="Robb S."/>
            <person name="Idnurm A."/>
            <person name="Muszewska A."/>
            <person name="Steczkiewicz K."/>
            <person name="Masonjones S."/>
            <person name="Liao H.L."/>
            <person name="Gajdeczka M.T."/>
            <person name="Anike F."/>
            <person name="Vuek A."/>
            <person name="Anishchenko I.M."/>
            <person name="Voigt K."/>
            <person name="de Hoog G.S."/>
            <person name="Smith M.E."/>
            <person name="Heitman J."/>
            <person name="Vilgalys R."/>
            <person name="Stajich J.E."/>
        </authorList>
    </citation>
    <scope>NUCLEOTIDE SEQUENCE [LARGE SCALE GENOMIC DNA]</scope>
    <source>
        <strain evidence="8 9">LSU 92-RS-03</strain>
    </source>
</reference>
<comment type="subcellular location">
    <subcellularLocation>
        <location evidence="1">Endoplasmic reticulum membrane</location>
        <topology evidence="1">Peripheral membrane protein</topology>
    </subcellularLocation>
</comment>
<evidence type="ECO:0000256" key="4">
    <source>
        <dbReference type="ARBA" id="ARBA00041575"/>
    </source>
</evidence>
<dbReference type="CDD" id="cd01767">
    <property type="entry name" value="UBX"/>
    <property type="match status" value="1"/>
</dbReference>
<feature type="domain" description="UBX" evidence="7">
    <location>
        <begin position="269"/>
        <end position="348"/>
    </location>
</feature>
<feature type="region of interest" description="Disordered" evidence="6">
    <location>
        <begin position="119"/>
        <end position="229"/>
    </location>
</feature>
<evidence type="ECO:0000256" key="1">
    <source>
        <dbReference type="ARBA" id="ARBA00004406"/>
    </source>
</evidence>
<dbReference type="Proteomes" id="UP000253551">
    <property type="component" value="Unassembled WGS sequence"/>
</dbReference>
<organism evidence="8 9">
    <name type="scientific">Rhizopus stolonifer</name>
    <name type="common">Rhizopus nigricans</name>
    <dbReference type="NCBI Taxonomy" id="4846"/>
    <lineage>
        <taxon>Eukaryota</taxon>
        <taxon>Fungi</taxon>
        <taxon>Fungi incertae sedis</taxon>
        <taxon>Mucoromycota</taxon>
        <taxon>Mucoromycotina</taxon>
        <taxon>Mucoromycetes</taxon>
        <taxon>Mucorales</taxon>
        <taxon>Mucorineae</taxon>
        <taxon>Rhizopodaceae</taxon>
        <taxon>Rhizopus</taxon>
    </lineage>
</organism>
<evidence type="ECO:0000259" key="7">
    <source>
        <dbReference type="PROSITE" id="PS50033"/>
    </source>
</evidence>
<evidence type="ECO:0000313" key="8">
    <source>
        <dbReference type="EMBL" id="RCH88797.1"/>
    </source>
</evidence>
<dbReference type="AlphaFoldDB" id="A0A367JFW0"/>
<protein>
    <recommendedName>
        <fullName evidence="4">UBX domain-containing protein 2</fullName>
    </recommendedName>
</protein>
<evidence type="ECO:0000256" key="6">
    <source>
        <dbReference type="SAM" id="MobiDB-lite"/>
    </source>
</evidence>
<dbReference type="SMART" id="SM00166">
    <property type="entry name" value="UBX"/>
    <property type="match status" value="1"/>
</dbReference>
<dbReference type="GO" id="GO:0036503">
    <property type="term" value="P:ERAD pathway"/>
    <property type="evidence" value="ECO:0007669"/>
    <property type="project" value="TreeGrafter"/>
</dbReference>
<dbReference type="SUPFAM" id="SSF54236">
    <property type="entry name" value="Ubiquitin-like"/>
    <property type="match status" value="1"/>
</dbReference>
<dbReference type="Pfam" id="PF00789">
    <property type="entry name" value="UBX"/>
    <property type="match status" value="1"/>
</dbReference>
<feature type="compositionally biased region" description="Basic and acidic residues" evidence="6">
    <location>
        <begin position="155"/>
        <end position="194"/>
    </location>
</feature>
<dbReference type="Gene3D" id="3.10.20.90">
    <property type="entry name" value="Phosphatidylinositol 3-kinase Catalytic Subunit, Chain A, domain 1"/>
    <property type="match status" value="1"/>
</dbReference>
<dbReference type="SUPFAM" id="SSF52833">
    <property type="entry name" value="Thioredoxin-like"/>
    <property type="match status" value="1"/>
</dbReference>
<dbReference type="PANTHER" id="PTHR46424:SF1">
    <property type="entry name" value="UBX DOMAIN-CONTAINING PROTEIN 4"/>
    <property type="match status" value="1"/>
</dbReference>
<dbReference type="InterPro" id="IPR029071">
    <property type="entry name" value="Ubiquitin-like_domsf"/>
</dbReference>
<sequence>MATLDNDIWFTGPVSDAIALVSQKNCTFLVYIHDDSEKTDTLNKVFQEEKVIKTIKEDTIALAMQKDSENAKMFGQYYPIQAVPILYFIRQGTIRDFGIETITSQEIIDKINATNTIQTSSVPLTETSTTSAPPPQQAPTQVSTEPSSTVSEEQAEAKKAEMQKQLEKIRKERAEREQREAKEREIKRRQESKAMQEAQQSQTDKQNKVYFDKIKKERQEDEAHRKRVREQIARDRAEKIAQRTAEKQRLQAREIASSNNSGGNINNVNNHEFSNLSIRQLDGSNIRHQFKATDTMSTVREWIQQNRTDDTGKPYKLSSQFPTRLFTESDDNTSLTNLNLCPSATMIMKPLKTSPSSSSSLVDTSLAGYVMSAYDFVYGILLMLFNMSTGILSSMFPTHGMRPLTAPSQNVQQPITRPLRGGQRLGGEGLSSGESSAMQQNETLKRSNPYKTRINTLRDDDQENDDEKRATYNGNSVNHE</sequence>
<evidence type="ECO:0000256" key="2">
    <source>
        <dbReference type="ARBA" id="ARBA00023230"/>
    </source>
</evidence>
<dbReference type="InterPro" id="IPR001012">
    <property type="entry name" value="UBX_dom"/>
</dbReference>
<dbReference type="OrthoDB" id="2445133at2759"/>
<evidence type="ECO:0000256" key="3">
    <source>
        <dbReference type="ARBA" id="ARBA00038812"/>
    </source>
</evidence>
<evidence type="ECO:0000313" key="9">
    <source>
        <dbReference type="Proteomes" id="UP000253551"/>
    </source>
</evidence>
<feature type="compositionally biased region" description="Basic and acidic residues" evidence="6">
    <location>
        <begin position="205"/>
        <end position="229"/>
    </location>
</feature>
<feature type="compositionally biased region" description="Low complexity" evidence="6">
    <location>
        <begin position="138"/>
        <end position="152"/>
    </location>
</feature>
<dbReference type="GO" id="GO:0006986">
    <property type="term" value="P:response to unfolded protein"/>
    <property type="evidence" value="ECO:0007669"/>
    <property type="project" value="UniProtKB-KW"/>
</dbReference>
<keyword evidence="2" id="KW-0834">Unfolded protein response</keyword>
<dbReference type="InterPro" id="IPR036249">
    <property type="entry name" value="Thioredoxin-like_sf"/>
</dbReference>
<gene>
    <name evidence="8" type="primary">UBXN4</name>
    <name evidence="8" type="ORF">CU098_008009</name>
</gene>
<feature type="compositionally biased region" description="Polar residues" evidence="6">
    <location>
        <begin position="406"/>
        <end position="415"/>
    </location>
</feature>
<dbReference type="EMBL" id="PJQM01003457">
    <property type="protein sequence ID" value="RCH88797.1"/>
    <property type="molecule type" value="Genomic_DNA"/>
</dbReference>
<accession>A0A367JFW0</accession>